<keyword evidence="4 9" id="KW-0540">Nuclease</keyword>
<dbReference type="InterPro" id="IPR002036">
    <property type="entry name" value="YbeY"/>
</dbReference>
<dbReference type="GO" id="GO:0005737">
    <property type="term" value="C:cytoplasm"/>
    <property type="evidence" value="ECO:0007669"/>
    <property type="project" value="UniProtKB-SubCell"/>
</dbReference>
<dbReference type="NCBIfam" id="TIGR00043">
    <property type="entry name" value="rRNA maturation RNase YbeY"/>
    <property type="match status" value="1"/>
</dbReference>
<dbReference type="GO" id="GO:0004521">
    <property type="term" value="F:RNA endonuclease activity"/>
    <property type="evidence" value="ECO:0007669"/>
    <property type="project" value="UniProtKB-UniRule"/>
</dbReference>
<dbReference type="InterPro" id="IPR020549">
    <property type="entry name" value="YbeY_CS"/>
</dbReference>
<evidence type="ECO:0000256" key="1">
    <source>
        <dbReference type="ARBA" id="ARBA00010875"/>
    </source>
</evidence>
<comment type="similarity">
    <text evidence="1 9">Belongs to the endoribonuclease YbeY family.</text>
</comment>
<dbReference type="GO" id="GO:0008270">
    <property type="term" value="F:zinc ion binding"/>
    <property type="evidence" value="ECO:0007669"/>
    <property type="project" value="UniProtKB-UniRule"/>
</dbReference>
<evidence type="ECO:0000256" key="7">
    <source>
        <dbReference type="ARBA" id="ARBA00022801"/>
    </source>
</evidence>
<dbReference type="Proteomes" id="UP000295832">
    <property type="component" value="Unassembled WGS sequence"/>
</dbReference>
<dbReference type="EMBL" id="SOEG01000016">
    <property type="protein sequence ID" value="TDX51063.1"/>
    <property type="molecule type" value="Genomic_DNA"/>
</dbReference>
<keyword evidence="9" id="KW-0963">Cytoplasm</keyword>
<dbReference type="HAMAP" id="MF_00009">
    <property type="entry name" value="Endoribonucl_YbeY"/>
    <property type="match status" value="1"/>
</dbReference>
<organism evidence="10 11">
    <name type="scientific">Orenia marismortui</name>
    <dbReference type="NCBI Taxonomy" id="46469"/>
    <lineage>
        <taxon>Bacteria</taxon>
        <taxon>Bacillati</taxon>
        <taxon>Bacillota</taxon>
        <taxon>Clostridia</taxon>
        <taxon>Halanaerobiales</taxon>
        <taxon>Halobacteroidaceae</taxon>
        <taxon>Orenia</taxon>
    </lineage>
</organism>
<dbReference type="STRING" id="926561.GCA_000379025_00580"/>
<comment type="subcellular location">
    <subcellularLocation>
        <location evidence="9">Cytoplasm</location>
    </subcellularLocation>
</comment>
<feature type="binding site" evidence="9">
    <location>
        <position position="118"/>
    </location>
    <ligand>
        <name>Zn(2+)</name>
        <dbReference type="ChEBI" id="CHEBI:29105"/>
        <note>catalytic</note>
    </ligand>
</feature>
<evidence type="ECO:0000256" key="9">
    <source>
        <dbReference type="HAMAP-Rule" id="MF_00009"/>
    </source>
</evidence>
<gene>
    <name evidence="9" type="primary">ybeY</name>
    <name evidence="10" type="ORF">C7959_11641</name>
</gene>
<comment type="cofactor">
    <cofactor evidence="9">
        <name>Zn(2+)</name>
        <dbReference type="ChEBI" id="CHEBI:29105"/>
    </cofactor>
    <text evidence="9">Binds 1 zinc ion.</text>
</comment>
<comment type="function">
    <text evidence="9">Single strand-specific metallo-endoribonuclease involved in late-stage 70S ribosome quality control and in maturation of the 3' terminus of the 16S rRNA.</text>
</comment>
<accession>A0A4R8GXP5</accession>
<dbReference type="EC" id="3.1.-.-" evidence="9"/>
<dbReference type="SUPFAM" id="SSF55486">
    <property type="entry name" value="Metalloproteases ('zincins'), catalytic domain"/>
    <property type="match status" value="1"/>
</dbReference>
<sequence>MTVLINNLQDNLEVNDQVSEVIEKVVKKVLDYEDQEEKEVSIALVDDKYIHGLNHRYRGKDQPTDVLSFPQEDNYLLGDIIISLETAQRQAEEYNHSFIREIGFLTVHGMLHLLGYDHYEEENRKIMRKKEEEILVELDLTRD</sequence>
<keyword evidence="3 9" id="KW-0698">rRNA processing</keyword>
<keyword evidence="7 9" id="KW-0378">Hydrolase</keyword>
<keyword evidence="6 9" id="KW-0255">Endonuclease</keyword>
<dbReference type="RefSeq" id="WP_134117109.1">
    <property type="nucleotide sequence ID" value="NZ_SOEG01000016.1"/>
</dbReference>
<feature type="binding site" evidence="9">
    <location>
        <position position="112"/>
    </location>
    <ligand>
        <name>Zn(2+)</name>
        <dbReference type="ChEBI" id="CHEBI:29105"/>
        <note>catalytic</note>
    </ligand>
</feature>
<proteinExistence type="inferred from homology"/>
<evidence type="ECO:0000256" key="4">
    <source>
        <dbReference type="ARBA" id="ARBA00022722"/>
    </source>
</evidence>
<dbReference type="PROSITE" id="PS01306">
    <property type="entry name" value="UPF0054"/>
    <property type="match status" value="1"/>
</dbReference>
<evidence type="ECO:0000256" key="6">
    <source>
        <dbReference type="ARBA" id="ARBA00022759"/>
    </source>
</evidence>
<dbReference type="AlphaFoldDB" id="A0A4R8GXP5"/>
<dbReference type="GO" id="GO:0004222">
    <property type="term" value="F:metalloendopeptidase activity"/>
    <property type="evidence" value="ECO:0007669"/>
    <property type="project" value="InterPro"/>
</dbReference>
<keyword evidence="2 9" id="KW-0690">Ribosome biogenesis</keyword>
<dbReference type="Pfam" id="PF02130">
    <property type="entry name" value="YbeY"/>
    <property type="match status" value="1"/>
</dbReference>
<keyword evidence="11" id="KW-1185">Reference proteome</keyword>
<evidence type="ECO:0000256" key="3">
    <source>
        <dbReference type="ARBA" id="ARBA00022552"/>
    </source>
</evidence>
<keyword evidence="5 9" id="KW-0479">Metal-binding</keyword>
<evidence type="ECO:0000313" key="10">
    <source>
        <dbReference type="EMBL" id="TDX51063.1"/>
    </source>
</evidence>
<dbReference type="PANTHER" id="PTHR46986:SF1">
    <property type="entry name" value="ENDORIBONUCLEASE YBEY, CHLOROPLASTIC"/>
    <property type="match status" value="1"/>
</dbReference>
<evidence type="ECO:0000256" key="2">
    <source>
        <dbReference type="ARBA" id="ARBA00022517"/>
    </source>
</evidence>
<evidence type="ECO:0000256" key="8">
    <source>
        <dbReference type="ARBA" id="ARBA00022833"/>
    </source>
</evidence>
<dbReference type="Gene3D" id="3.40.390.30">
    <property type="entry name" value="Metalloproteases ('zincins'), catalytic domain"/>
    <property type="match status" value="1"/>
</dbReference>
<keyword evidence="8 9" id="KW-0862">Zinc</keyword>
<dbReference type="PANTHER" id="PTHR46986">
    <property type="entry name" value="ENDORIBONUCLEASE YBEY, CHLOROPLASTIC"/>
    <property type="match status" value="1"/>
</dbReference>
<dbReference type="InterPro" id="IPR023091">
    <property type="entry name" value="MetalPrtase_cat_dom_sf_prd"/>
</dbReference>
<protein>
    <recommendedName>
        <fullName evidence="9">Endoribonuclease YbeY</fullName>
        <ecNumber evidence="9">3.1.-.-</ecNumber>
    </recommendedName>
</protein>
<name>A0A4R8GXP5_9FIRM</name>
<feature type="binding site" evidence="9">
    <location>
        <position position="108"/>
    </location>
    <ligand>
        <name>Zn(2+)</name>
        <dbReference type="ChEBI" id="CHEBI:29105"/>
        <note>catalytic</note>
    </ligand>
</feature>
<comment type="caution">
    <text evidence="10">The sequence shown here is derived from an EMBL/GenBank/DDBJ whole genome shotgun (WGS) entry which is preliminary data.</text>
</comment>
<evidence type="ECO:0000313" key="11">
    <source>
        <dbReference type="Proteomes" id="UP000295832"/>
    </source>
</evidence>
<evidence type="ECO:0000256" key="5">
    <source>
        <dbReference type="ARBA" id="ARBA00022723"/>
    </source>
</evidence>
<reference evidence="10 11" key="1">
    <citation type="submission" date="2019-03" db="EMBL/GenBank/DDBJ databases">
        <title>Subsurface microbial communities from deep shales in Ohio and West Virginia, USA.</title>
        <authorList>
            <person name="Wrighton K."/>
        </authorList>
    </citation>
    <scope>NUCLEOTIDE SEQUENCE [LARGE SCALE GENOMIC DNA]</scope>
    <source>
        <strain evidence="10 11">MSL 6dP</strain>
    </source>
</reference>
<dbReference type="GO" id="GO:0006364">
    <property type="term" value="P:rRNA processing"/>
    <property type="evidence" value="ECO:0007669"/>
    <property type="project" value="UniProtKB-UniRule"/>
</dbReference>